<dbReference type="EMBL" id="CP098736">
    <property type="protein sequence ID" value="USE79485.1"/>
    <property type="molecule type" value="Genomic_DNA"/>
</dbReference>
<sequence length="105" mass="11710">MSKRLLTSGVSTTFFHEEQDGKVAIESVADVEPIIERAKALHNAGINRTGMGDRHVASIPIIVLDAWARKRGLTFQNVMQDQALMSQFLQDPDHSYFIIDKASVK</sequence>
<organism evidence="1 2">
    <name type="scientific">Cupriavidus gilardii</name>
    <dbReference type="NCBI Taxonomy" id="82541"/>
    <lineage>
        <taxon>Bacteria</taxon>
        <taxon>Pseudomonadati</taxon>
        <taxon>Pseudomonadota</taxon>
        <taxon>Betaproteobacteria</taxon>
        <taxon>Burkholderiales</taxon>
        <taxon>Burkholderiaceae</taxon>
        <taxon>Cupriavidus</taxon>
    </lineage>
</organism>
<dbReference type="RefSeq" id="WP_252252942.1">
    <property type="nucleotide sequence ID" value="NZ_CP098736.1"/>
</dbReference>
<accession>A0ABY4VXH7</accession>
<evidence type="ECO:0000313" key="1">
    <source>
        <dbReference type="EMBL" id="USE79485.1"/>
    </source>
</evidence>
<name>A0ABY4VXH7_9BURK</name>
<keyword evidence="2" id="KW-1185">Reference proteome</keyword>
<protein>
    <submittedName>
        <fullName evidence="1">Uncharacterized protein</fullName>
    </submittedName>
</protein>
<evidence type="ECO:0000313" key="2">
    <source>
        <dbReference type="Proteomes" id="UP001056648"/>
    </source>
</evidence>
<proteinExistence type="predicted"/>
<reference evidence="1" key="1">
    <citation type="submission" date="2022-06" db="EMBL/GenBank/DDBJ databases">
        <title>Complete genome sequence and characterization of Cupriavidus gilardii QJ1 isolated from contaminating cells.</title>
        <authorList>
            <person name="Qi J."/>
        </authorList>
    </citation>
    <scope>NUCLEOTIDE SEQUENCE</scope>
    <source>
        <strain evidence="1">QJ1</strain>
    </source>
</reference>
<dbReference type="Proteomes" id="UP001056648">
    <property type="component" value="Chromosome 2"/>
</dbReference>
<gene>
    <name evidence="1" type="ORF">NDR89_23120</name>
</gene>